<dbReference type="AlphaFoldDB" id="A0A3Q9JL52"/>
<keyword evidence="4" id="KW-1185">Reference proteome</keyword>
<organism evidence="3 4">
    <name type="scientific">Entomomonas moraniae</name>
    <dbReference type="NCBI Taxonomy" id="2213226"/>
    <lineage>
        <taxon>Bacteria</taxon>
        <taxon>Pseudomonadati</taxon>
        <taxon>Pseudomonadota</taxon>
        <taxon>Gammaproteobacteria</taxon>
        <taxon>Pseudomonadales</taxon>
        <taxon>Pseudomonadaceae</taxon>
        <taxon>Entomomonas</taxon>
    </lineage>
</organism>
<dbReference type="InterPro" id="IPR011050">
    <property type="entry name" value="Pectin_lyase_fold/virulence"/>
</dbReference>
<dbReference type="InterPro" id="IPR051551">
    <property type="entry name" value="Autotransporter_adhesion"/>
</dbReference>
<sequence length="950" mass="99283">MGSFTGVSKIQLILFTGIFFELNCIQAVATDYSPISSNQPISLNDGDRVIYNVPSNTTGIIGVESSAVTGSLNVNGQTEINIANGNKATGVRVTNRNNSNNLGKGTSINVTGNTPIDDAQVNTVSSVEVVGRGTSLTAENLNVSATNTYIDNNKKESGGAVGIRTQNGGNVTLTGSNTIITVVGGKNLEAGASAGLKAANQKNDSGDTNNKNIIKVNDNVTINTTNAIGAYADSYSEIELGNGSTITTIGNNSNGIVALNNGGVVNASTGLTVKTSGSLSAGVLARAGGKIRIGEGSSVETNGSFGLDVNANTYTGSGTVVSSLTYVGTDANRNKVITNDTSLTPKVAGVFSQGTGAKLNIAKTDVETKGAYGLRADSNGTIGGIDLTIKTERAANATASIFAVYATSGAKVTLLGKTEIQSDDGIGSALFANNATIDITGKINIKGNIDAFLSAGKIDINATAGSVFEGHSLTENGGTVNITMTDSVWSMNNSSAIPDATTQMKESTVTNLTLNNSVVNFIKLPTVGGNQQFTQLTTNTLNGSATFNMNTDIVGQQGDLLIVDSTIAGNHKIGVTNNGSAATDGTETLTIVKTGAGNTPLGNFSLVNNVELGAYEYGLRAVAGSPNNLELYAAGRSGGGGKLTTTAEAAGSFLNIGYLTNYIENQTLLQRMGDLRNNQYGTAKQDGFWVKGFGGKLNSFAGNSLKGFDMTYTGTQFGIDKSFDVDNGSLVVGAMAGFTRTNPNYRKGDGNGKNYTAGLYTTYLLDNGFYIDNVLKFNRMLNHFNVKDTAGKGVKGTGKTHGVSLSMEVGKRFWMGSQKQGFYLEPQAQLSYGYQTGDTVKASNGLNVGLSHYNSTLSRVSGIFGYQIQGDTPVNVYVKTGFVREMSGGASYRFNDGDKKDHSFRSNWFDNGIGVDVNINKKHNIYAEADYATGNQFDNAKFNLGYRYSF</sequence>
<dbReference type="InterPro" id="IPR003991">
    <property type="entry name" value="Pertactin_virulence_factor"/>
</dbReference>
<dbReference type="SUPFAM" id="SSF103515">
    <property type="entry name" value="Autotransporter"/>
    <property type="match status" value="1"/>
</dbReference>
<dbReference type="Gene3D" id="2.40.128.130">
    <property type="entry name" value="Autotransporter beta-domain"/>
    <property type="match status" value="1"/>
</dbReference>
<dbReference type="Proteomes" id="UP000273143">
    <property type="component" value="Chromosome"/>
</dbReference>
<dbReference type="PANTHER" id="PTHR35037">
    <property type="entry name" value="C-TERMINAL REGION OF AIDA-LIKE PROTEIN"/>
    <property type="match status" value="1"/>
</dbReference>
<dbReference type="Pfam" id="PF03797">
    <property type="entry name" value="Autotransporter"/>
    <property type="match status" value="1"/>
</dbReference>
<dbReference type="Gene3D" id="2.160.20.20">
    <property type="match status" value="1"/>
</dbReference>
<evidence type="ECO:0000313" key="3">
    <source>
        <dbReference type="EMBL" id="AZS52069.1"/>
    </source>
</evidence>
<dbReference type="InterPro" id="IPR036709">
    <property type="entry name" value="Autotransporte_beta_dom_sf"/>
</dbReference>
<dbReference type="RefSeq" id="WP_127164720.1">
    <property type="nucleotide sequence ID" value="NZ_CP029822.1"/>
</dbReference>
<protein>
    <submittedName>
        <fullName evidence="3">Autotransporter outer membrane beta-barrel domain-containing protein</fullName>
    </submittedName>
</protein>
<gene>
    <name evidence="3" type="ORF">DM558_15385</name>
</gene>
<reference evidence="4" key="1">
    <citation type="submission" date="2018-06" db="EMBL/GenBank/DDBJ databases">
        <title>Complete genome of Pseudomonas insecticola strain QZS01.</title>
        <authorList>
            <person name="Wang J."/>
            <person name="Su Q."/>
        </authorList>
    </citation>
    <scope>NUCLEOTIDE SEQUENCE [LARGE SCALE GENOMIC DNA]</scope>
    <source>
        <strain evidence="4">QZS01</strain>
    </source>
</reference>
<proteinExistence type="predicted"/>
<dbReference type="InterPro" id="IPR004899">
    <property type="entry name" value="Pertactin_central"/>
</dbReference>
<evidence type="ECO:0000256" key="1">
    <source>
        <dbReference type="ARBA" id="ARBA00022729"/>
    </source>
</evidence>
<dbReference type="EMBL" id="CP029822">
    <property type="protein sequence ID" value="AZS52069.1"/>
    <property type="molecule type" value="Genomic_DNA"/>
</dbReference>
<feature type="domain" description="Autotransporter" evidence="2">
    <location>
        <begin position="681"/>
        <end position="950"/>
    </location>
</feature>
<dbReference type="PANTHER" id="PTHR35037:SF7">
    <property type="entry name" value="AUTOTRANSPORTER"/>
    <property type="match status" value="1"/>
</dbReference>
<dbReference type="SMART" id="SM00869">
    <property type="entry name" value="Autotransporter"/>
    <property type="match status" value="1"/>
</dbReference>
<dbReference type="KEGG" id="emo:DM558_15385"/>
<keyword evidence="1" id="KW-0732">Signal</keyword>
<dbReference type="InterPro" id="IPR006315">
    <property type="entry name" value="OM_autotransptr_brl_dom"/>
</dbReference>
<dbReference type="PROSITE" id="PS51208">
    <property type="entry name" value="AUTOTRANSPORTER"/>
    <property type="match status" value="1"/>
</dbReference>
<dbReference type="GO" id="GO:0019867">
    <property type="term" value="C:outer membrane"/>
    <property type="evidence" value="ECO:0007669"/>
    <property type="project" value="InterPro"/>
</dbReference>
<name>A0A3Q9JL52_9GAMM</name>
<evidence type="ECO:0000259" key="2">
    <source>
        <dbReference type="PROSITE" id="PS51208"/>
    </source>
</evidence>
<dbReference type="PRINTS" id="PR01484">
    <property type="entry name" value="PRTACTNFAMLY"/>
</dbReference>
<dbReference type="SUPFAM" id="SSF51126">
    <property type="entry name" value="Pectin lyase-like"/>
    <property type="match status" value="1"/>
</dbReference>
<dbReference type="Pfam" id="PF03212">
    <property type="entry name" value="Pertactin"/>
    <property type="match status" value="1"/>
</dbReference>
<dbReference type="NCBIfam" id="TIGR01414">
    <property type="entry name" value="autotrans_barl"/>
    <property type="match status" value="1"/>
</dbReference>
<evidence type="ECO:0000313" key="4">
    <source>
        <dbReference type="Proteomes" id="UP000273143"/>
    </source>
</evidence>
<dbReference type="InterPro" id="IPR005546">
    <property type="entry name" value="Autotransporte_beta"/>
</dbReference>
<accession>A0A3Q9JL52</accession>
<dbReference type="InterPro" id="IPR012332">
    <property type="entry name" value="Autotransporter_pectin_lyase_C"/>
</dbReference>